<dbReference type="VEuPathDB" id="AmoebaDB:DDB_G0272773"/>
<dbReference type="PaxDb" id="44689-DDB0168972"/>
<evidence type="ECO:0000256" key="1">
    <source>
        <dbReference type="SAM" id="SignalP"/>
    </source>
</evidence>
<dbReference type="Proteomes" id="UP000002195">
    <property type="component" value="Unassembled WGS sequence"/>
</dbReference>
<evidence type="ECO:0000313" key="3">
    <source>
        <dbReference type="Proteomes" id="UP000002195"/>
    </source>
</evidence>
<keyword evidence="3" id="KW-1185">Reference proteome</keyword>
<feature type="chain" id="PRO_5004300385" evidence="1">
    <location>
        <begin position="20"/>
        <end position="205"/>
    </location>
</feature>
<name>Q86L36_DICDI</name>
<sequence length="205" mass="23278">MKLLFSIILLIFSINSVFSSRNETIILTPYKDSDCTEFGGGVGYGYMPNVPNSNIIRVFGNIYDTFEFKESSNGEILLMNILGSNGKIIKTESFNIKKCQYSQFLKTYYLFDTEINIPTPSIQFNQWATGSNSDSFNGECMVDVYETFNFIANDTIINLPYIQSTQQFYCINDSPYLKSCQENSGCYTNQLTSCFDGEYKATCIN</sequence>
<keyword evidence="1" id="KW-0732">Signal</keyword>
<dbReference type="FunCoup" id="Q86L36">
    <property type="interactions" value="161"/>
</dbReference>
<accession>Q558V6</accession>
<protein>
    <submittedName>
        <fullName evidence="2">Uncharacterized protein</fullName>
    </submittedName>
</protein>
<comment type="caution">
    <text evidence="2">The sequence shown here is derived from an EMBL/GenBank/DDBJ whole genome shotgun (WGS) entry which is preliminary data.</text>
</comment>
<dbReference type="EMBL" id="AAFI02000008">
    <property type="protein sequence ID" value="EAL71024.1"/>
    <property type="molecule type" value="Genomic_DNA"/>
</dbReference>
<accession>Q86L36</accession>
<dbReference type="HOGENOM" id="CLU_1345350_0_0_1"/>
<reference evidence="2 3" key="1">
    <citation type="journal article" date="2005" name="Nature">
        <title>The genome of the social amoeba Dictyostelium discoideum.</title>
        <authorList>
            <consortium name="The Dictyostelium discoideum Sequencing Consortium"/>
            <person name="Eichinger L."/>
            <person name="Pachebat J.A."/>
            <person name="Glockner G."/>
            <person name="Rajandream M.A."/>
            <person name="Sucgang R."/>
            <person name="Berriman M."/>
            <person name="Song J."/>
            <person name="Olsen R."/>
            <person name="Szafranski K."/>
            <person name="Xu Q."/>
            <person name="Tunggal B."/>
            <person name="Kummerfeld S."/>
            <person name="Madera M."/>
            <person name="Konfortov B.A."/>
            <person name="Rivero F."/>
            <person name="Bankier A.T."/>
            <person name="Lehmann R."/>
            <person name="Hamlin N."/>
            <person name="Davies R."/>
            <person name="Gaudet P."/>
            <person name="Fey P."/>
            <person name="Pilcher K."/>
            <person name="Chen G."/>
            <person name="Saunders D."/>
            <person name="Sodergren E."/>
            <person name="Davis P."/>
            <person name="Kerhornou A."/>
            <person name="Nie X."/>
            <person name="Hall N."/>
            <person name="Anjard C."/>
            <person name="Hemphill L."/>
            <person name="Bason N."/>
            <person name="Farbrother P."/>
            <person name="Desany B."/>
            <person name="Just E."/>
            <person name="Morio T."/>
            <person name="Rost R."/>
            <person name="Churcher C."/>
            <person name="Cooper J."/>
            <person name="Haydock S."/>
            <person name="van Driessche N."/>
            <person name="Cronin A."/>
            <person name="Goodhead I."/>
            <person name="Muzny D."/>
            <person name="Mourier T."/>
            <person name="Pain A."/>
            <person name="Lu M."/>
            <person name="Harper D."/>
            <person name="Lindsay R."/>
            <person name="Hauser H."/>
            <person name="James K."/>
            <person name="Quiles M."/>
            <person name="Madan Babu M."/>
            <person name="Saito T."/>
            <person name="Buchrieser C."/>
            <person name="Wardroper A."/>
            <person name="Felder M."/>
            <person name="Thangavelu M."/>
            <person name="Johnson D."/>
            <person name="Knights A."/>
            <person name="Loulseged H."/>
            <person name="Mungall K."/>
            <person name="Oliver K."/>
            <person name="Price C."/>
            <person name="Quail M.A."/>
            <person name="Urushihara H."/>
            <person name="Hernandez J."/>
            <person name="Rabbinowitsch E."/>
            <person name="Steffen D."/>
            <person name="Sanders M."/>
            <person name="Ma J."/>
            <person name="Kohara Y."/>
            <person name="Sharp S."/>
            <person name="Simmonds M."/>
            <person name="Spiegler S."/>
            <person name="Tivey A."/>
            <person name="Sugano S."/>
            <person name="White B."/>
            <person name="Walker D."/>
            <person name="Woodward J."/>
            <person name="Winckler T."/>
            <person name="Tanaka Y."/>
            <person name="Shaulsky G."/>
            <person name="Schleicher M."/>
            <person name="Weinstock G."/>
            <person name="Rosenthal A."/>
            <person name="Cox E.C."/>
            <person name="Chisholm R.L."/>
            <person name="Gibbs R."/>
            <person name="Loomis W.F."/>
            <person name="Platzer M."/>
            <person name="Kay R.R."/>
            <person name="Williams J."/>
            <person name="Dear P.H."/>
            <person name="Noegel A.A."/>
            <person name="Barrell B."/>
            <person name="Kuspa A."/>
        </authorList>
    </citation>
    <scope>NUCLEOTIDE SEQUENCE [LARGE SCALE GENOMIC DNA]</scope>
    <source>
        <strain evidence="2 3">AX4</strain>
    </source>
</reference>
<dbReference type="KEGG" id="ddi:DDB_G0272773"/>
<dbReference type="PANTHER" id="PTHR39523:SF1">
    <property type="entry name" value="TRANSMEMBRANE PROTEIN"/>
    <property type="match status" value="1"/>
</dbReference>
<dbReference type="InParanoid" id="Q86L36"/>
<dbReference type="GeneID" id="8618638"/>
<proteinExistence type="predicted"/>
<gene>
    <name evidence="2" type="ORF">DDB_G0272773</name>
</gene>
<dbReference type="PhylomeDB" id="Q86L36"/>
<dbReference type="Pfam" id="PF11912">
    <property type="entry name" value="CfaA_B_C"/>
    <property type="match status" value="1"/>
</dbReference>
<organism evidence="2 3">
    <name type="scientific">Dictyostelium discoideum</name>
    <name type="common">Social amoeba</name>
    <dbReference type="NCBI Taxonomy" id="44689"/>
    <lineage>
        <taxon>Eukaryota</taxon>
        <taxon>Amoebozoa</taxon>
        <taxon>Evosea</taxon>
        <taxon>Eumycetozoa</taxon>
        <taxon>Dictyostelia</taxon>
        <taxon>Dictyosteliales</taxon>
        <taxon>Dictyosteliaceae</taxon>
        <taxon>Dictyostelium</taxon>
    </lineage>
</organism>
<evidence type="ECO:0000313" key="2">
    <source>
        <dbReference type="EMBL" id="EAL71024.1"/>
    </source>
</evidence>
<dbReference type="PANTHER" id="PTHR39523">
    <property type="entry name" value="TRANSMEMBRANE PROTEIN"/>
    <property type="match status" value="1"/>
</dbReference>
<dbReference type="AlphaFoldDB" id="Q86L36"/>
<feature type="signal peptide" evidence="1">
    <location>
        <begin position="1"/>
        <end position="19"/>
    </location>
</feature>
<dbReference type="InterPro" id="IPR021837">
    <property type="entry name" value="CfaA/B/C"/>
</dbReference>
<dbReference type="RefSeq" id="XP_644960.1">
    <property type="nucleotide sequence ID" value="XM_639868.1"/>
</dbReference>
<dbReference type="dictyBase" id="DDB_G0272773"/>